<dbReference type="GO" id="GO:0004965">
    <property type="term" value="F:G protein-coupled GABA receptor activity"/>
    <property type="evidence" value="ECO:0000318"/>
    <property type="project" value="GO_Central"/>
</dbReference>
<dbReference type="Pfam" id="PF23663">
    <property type="entry name" value="Znf_SCAND3"/>
    <property type="match status" value="1"/>
</dbReference>
<feature type="compositionally biased region" description="Acidic residues" evidence="9">
    <location>
        <begin position="735"/>
        <end position="746"/>
    </location>
</feature>
<dbReference type="PANTHER" id="PTHR10519">
    <property type="entry name" value="GABA-B RECEPTOR"/>
    <property type="match status" value="1"/>
</dbReference>
<feature type="transmembrane region" description="Helical" evidence="10">
    <location>
        <begin position="487"/>
        <end position="505"/>
    </location>
</feature>
<dbReference type="eggNOG" id="KOG0017">
    <property type="taxonomic scope" value="Eukaryota"/>
</dbReference>
<name>B3RJ55_TRIAD</name>
<dbReference type="GeneID" id="6750219"/>
<evidence type="ECO:0000313" key="12">
    <source>
        <dbReference type="EMBL" id="EDV29065.1"/>
    </source>
</evidence>
<evidence type="ECO:0000313" key="13">
    <source>
        <dbReference type="Proteomes" id="UP000009022"/>
    </source>
</evidence>
<feature type="domain" description="G-protein coupled receptors family 3 profile" evidence="11">
    <location>
        <begin position="522"/>
        <end position="630"/>
    </location>
</feature>
<dbReference type="SUPFAM" id="SSF53098">
    <property type="entry name" value="Ribonuclease H-like"/>
    <property type="match status" value="1"/>
</dbReference>
<dbReference type="PANTHER" id="PTHR10519:SF20">
    <property type="entry name" value="G-PROTEIN COUPLED RECEPTOR 156-RELATED"/>
    <property type="match status" value="1"/>
</dbReference>
<organism evidence="12 13">
    <name type="scientific">Trichoplax adhaerens</name>
    <name type="common">Trichoplax reptans</name>
    <dbReference type="NCBI Taxonomy" id="10228"/>
    <lineage>
        <taxon>Eukaryota</taxon>
        <taxon>Metazoa</taxon>
        <taxon>Placozoa</taxon>
        <taxon>Uniplacotomia</taxon>
        <taxon>Trichoplacea</taxon>
        <taxon>Trichoplacidae</taxon>
        <taxon>Trichoplax</taxon>
    </lineage>
</organism>
<dbReference type="PROSITE" id="PS50259">
    <property type="entry name" value="G_PROTEIN_RECEP_F3_4"/>
    <property type="match status" value="1"/>
</dbReference>
<dbReference type="OMA" id="ATIGNEC"/>
<evidence type="ECO:0000256" key="10">
    <source>
        <dbReference type="SAM" id="Phobius"/>
    </source>
</evidence>
<dbReference type="InterPro" id="IPR057560">
    <property type="entry name" value="Znf_SCAND3"/>
</dbReference>
<keyword evidence="13" id="KW-1185">Reference proteome</keyword>
<evidence type="ECO:0000256" key="9">
    <source>
        <dbReference type="SAM" id="MobiDB-lite"/>
    </source>
</evidence>
<dbReference type="OrthoDB" id="2150267at2759"/>
<feature type="transmembrane region" description="Helical" evidence="10">
    <location>
        <begin position="540"/>
        <end position="563"/>
    </location>
</feature>
<protein>
    <recommendedName>
        <fullName evidence="11">G-protein coupled receptors family 3 profile domain-containing protein</fullName>
    </recommendedName>
</protein>
<feature type="transmembrane region" description="Helical" evidence="10">
    <location>
        <begin position="579"/>
        <end position="600"/>
    </location>
</feature>
<dbReference type="PRINTS" id="PR01177">
    <property type="entry name" value="GABAB1RECPTR"/>
</dbReference>
<gene>
    <name evidence="12" type="ORF">TRIADDRAFT_52576</name>
</gene>
<keyword evidence="8" id="KW-0807">Transducer</keyword>
<dbReference type="InterPro" id="IPR028082">
    <property type="entry name" value="Peripla_BP_I"/>
</dbReference>
<dbReference type="EMBL" id="DS985241">
    <property type="protein sequence ID" value="EDV29065.1"/>
    <property type="molecule type" value="Genomic_DNA"/>
</dbReference>
<feature type="region of interest" description="Disordered" evidence="9">
    <location>
        <begin position="724"/>
        <end position="746"/>
    </location>
</feature>
<reference evidence="12 13" key="1">
    <citation type="journal article" date="2008" name="Nature">
        <title>The Trichoplax genome and the nature of placozoans.</title>
        <authorList>
            <person name="Srivastava M."/>
            <person name="Begovic E."/>
            <person name="Chapman J."/>
            <person name="Putnam N.H."/>
            <person name="Hellsten U."/>
            <person name="Kawashima T."/>
            <person name="Kuo A."/>
            <person name="Mitros T."/>
            <person name="Salamov A."/>
            <person name="Carpenter M.L."/>
            <person name="Signorovitch A.Y."/>
            <person name="Moreno M.A."/>
            <person name="Kamm K."/>
            <person name="Grimwood J."/>
            <person name="Schmutz J."/>
            <person name="Shapiro H."/>
            <person name="Grigoriev I.V."/>
            <person name="Buss L.W."/>
            <person name="Schierwater B."/>
            <person name="Dellaporta S.L."/>
            <person name="Rokhsar D.S."/>
        </authorList>
    </citation>
    <scope>NUCLEOTIDE SEQUENCE [LARGE SCALE GENOMIC DNA]</scope>
    <source>
        <strain evidence="12 13">Grell-BS-1999</strain>
    </source>
</reference>
<dbReference type="InterPro" id="IPR017978">
    <property type="entry name" value="GPCR_3_C"/>
</dbReference>
<evidence type="ECO:0000256" key="6">
    <source>
        <dbReference type="ARBA" id="ARBA00023170"/>
    </source>
</evidence>
<keyword evidence="2 10" id="KW-0812">Transmembrane</keyword>
<dbReference type="Gene3D" id="3.40.50.2300">
    <property type="match status" value="2"/>
</dbReference>
<comment type="subcellular location">
    <subcellularLocation>
        <location evidence="1">Membrane</location>
        <topology evidence="1">Multi-pass membrane protein</topology>
    </subcellularLocation>
</comment>
<dbReference type="RefSeq" id="XP_002108267.1">
    <property type="nucleotide sequence ID" value="XM_002108231.1"/>
</dbReference>
<evidence type="ECO:0000256" key="5">
    <source>
        <dbReference type="ARBA" id="ARBA00023136"/>
    </source>
</evidence>
<sequence>MAFDDINAREDILPNYQLSLIIGNTKASSDLGVKVLFDFIRLPPQKIMLLGCGFARVTSAVAGVVNYYNLVQTCFSNGAWNLPQVMLLKYYNWTKVAIIARRSEIYDVSMERLLNDLHHAKIQVITTEGFIPGTNFDRQIGNLKAIRKLSISRFKKHLKITVKSWYINGVKEEDVRIIIGHFQEEDALEIFCQAYKHGMYGADYVWIVPGFLSSTFWDKAVNVKHVNCTPQEIAIAANYSLSIDFATINTADETTISGMTPQSFDIRYHNWPSIVNHTYWPNSYAGFTYDAVWAEALALNSSLSRITKLNRSLDDFRYSDSEMAGIFKEEMYRVNFSGISNMIKFDKYGDVHPHNTYLVQQQGNAKRFVATIIAKENLIDFNTIPPNVIKWAGNGPPVDQVKRVYRLLRIPLAIFIIMTILSCIAILIAVAFLIYNDKNRNKKVIKMSSPNLNSLILIGCISLYLSVIASGTISVVESPILCMLPPWLTTIGFAIVSGSMFAKTYRAYKIFTTKKRISVSFSNDSIIVISQLLECDCQHGTIWLVTILALNGFVIIFGAFIAYEARKIKLLIMNESKQIAICIYNVALLCIIVIPITFSLPNTSGGPYITSCGLILYCTTTTICIFFIPKYLTEILTIWPNCKQVHGKPRHSQSQGSVERANQDVEASHLPLIQWQKNSRFHSGIGRSPYEAMFGKKPRVDIDGRKFSKSVLDKIGYIQGTDEDNIESQPFENIPDSEDELSSQESSFDDLESNADLCVSCQRPSSRAHKCRICKNYCHAIPPCCASTDIEEGFGSLVTCRLCESEEHTRNLRQQSKRKLQQQAETMLQKSVKRLKSGIVGDTVLIPLPEPDREKSQLRNVQACIFSVSKDNYYQLGTWHGLINRLHDATQLTLCKESFLAKDDINCNVKISLRETAKLESVITGQKSHFCGCYTSCITSRCKCFKANVKCNSKCHHQRTCKNK</sequence>
<keyword evidence="6" id="KW-0675">Receptor</keyword>
<accession>B3RJ55</accession>
<dbReference type="STRING" id="10228.B3RJ55"/>
<proteinExistence type="predicted"/>
<dbReference type="AlphaFoldDB" id="B3RJ55"/>
<dbReference type="CDD" id="cd15047">
    <property type="entry name" value="7tmC_GABA-B-like"/>
    <property type="match status" value="1"/>
</dbReference>
<keyword evidence="5 10" id="KW-0472">Membrane</keyword>
<evidence type="ECO:0000259" key="11">
    <source>
        <dbReference type="PROSITE" id="PS50259"/>
    </source>
</evidence>
<dbReference type="PRINTS" id="PR01176">
    <property type="entry name" value="GABABRECEPTR"/>
</dbReference>
<dbReference type="InParanoid" id="B3RJ55"/>
<evidence type="ECO:0000256" key="7">
    <source>
        <dbReference type="ARBA" id="ARBA00023180"/>
    </source>
</evidence>
<keyword evidence="4" id="KW-0297">G-protein coupled receptor</keyword>
<dbReference type="eggNOG" id="KOG1055">
    <property type="taxonomic scope" value="Eukaryota"/>
</dbReference>
<dbReference type="CTD" id="6750219"/>
<dbReference type="CDD" id="cd06366">
    <property type="entry name" value="PBP1_GABAb_receptor"/>
    <property type="match status" value="1"/>
</dbReference>
<feature type="transmembrane region" description="Helical" evidence="10">
    <location>
        <begin position="455"/>
        <end position="475"/>
    </location>
</feature>
<feature type="transmembrane region" description="Helical" evidence="10">
    <location>
        <begin position="412"/>
        <end position="435"/>
    </location>
</feature>
<dbReference type="Proteomes" id="UP000009022">
    <property type="component" value="Unassembled WGS sequence"/>
</dbReference>
<dbReference type="KEGG" id="tad:TRIADDRAFT_52576"/>
<dbReference type="HOGENOM" id="CLU_307029_0_0_1"/>
<evidence type="ECO:0000256" key="3">
    <source>
        <dbReference type="ARBA" id="ARBA00022989"/>
    </source>
</evidence>
<feature type="transmembrane region" description="Helical" evidence="10">
    <location>
        <begin position="606"/>
        <end position="628"/>
    </location>
</feature>
<dbReference type="InterPro" id="IPR002455">
    <property type="entry name" value="GPCR3_GABA-B"/>
</dbReference>
<dbReference type="Pfam" id="PF00003">
    <property type="entry name" value="7tm_3"/>
    <property type="match status" value="1"/>
</dbReference>
<dbReference type="GO" id="GO:0007214">
    <property type="term" value="P:gamma-aminobutyric acid signaling pathway"/>
    <property type="evidence" value="ECO:0000318"/>
    <property type="project" value="GO_Central"/>
</dbReference>
<evidence type="ECO:0000256" key="8">
    <source>
        <dbReference type="ARBA" id="ARBA00023224"/>
    </source>
</evidence>
<keyword evidence="3 10" id="KW-1133">Transmembrane helix</keyword>
<keyword evidence="7" id="KW-0325">Glycoprotein</keyword>
<dbReference type="InterPro" id="IPR012337">
    <property type="entry name" value="RNaseH-like_sf"/>
</dbReference>
<dbReference type="InterPro" id="IPR001828">
    <property type="entry name" value="ANF_lig-bd_rcpt"/>
</dbReference>
<evidence type="ECO:0000256" key="2">
    <source>
        <dbReference type="ARBA" id="ARBA00022692"/>
    </source>
</evidence>
<evidence type="ECO:0000256" key="4">
    <source>
        <dbReference type="ARBA" id="ARBA00023040"/>
    </source>
</evidence>
<evidence type="ECO:0000256" key="1">
    <source>
        <dbReference type="ARBA" id="ARBA00004141"/>
    </source>
</evidence>
<dbReference type="GO" id="GO:0038039">
    <property type="term" value="C:G protein-coupled receptor heterodimeric complex"/>
    <property type="evidence" value="ECO:0000318"/>
    <property type="project" value="GO_Central"/>
</dbReference>
<dbReference type="FunFam" id="3.40.50.2300:FF:000379">
    <property type="entry name" value="Gamma-aminobutyric acid B receptor"/>
    <property type="match status" value="1"/>
</dbReference>
<dbReference type="GO" id="GO:0003676">
    <property type="term" value="F:nucleic acid binding"/>
    <property type="evidence" value="ECO:0007669"/>
    <property type="project" value="InterPro"/>
</dbReference>
<dbReference type="Pfam" id="PF01094">
    <property type="entry name" value="ANF_receptor"/>
    <property type="match status" value="1"/>
</dbReference>
<dbReference type="SUPFAM" id="SSF53822">
    <property type="entry name" value="Periplasmic binding protein-like I"/>
    <property type="match status" value="1"/>
</dbReference>
<dbReference type="InterPro" id="IPR036397">
    <property type="entry name" value="RNaseH_sf"/>
</dbReference>
<dbReference type="Gene3D" id="3.30.420.10">
    <property type="entry name" value="Ribonuclease H-like superfamily/Ribonuclease H"/>
    <property type="match status" value="1"/>
</dbReference>
<dbReference type="PhylomeDB" id="B3RJ55"/>